<dbReference type="GO" id="GO:0016020">
    <property type="term" value="C:membrane"/>
    <property type="evidence" value="ECO:0007669"/>
    <property type="project" value="TreeGrafter"/>
</dbReference>
<dbReference type="InterPro" id="IPR051564">
    <property type="entry name" value="LRR_receptor-like_kinase"/>
</dbReference>
<accession>A0A6A6MV64</accession>
<reference evidence="1 2" key="1">
    <citation type="journal article" date="2020" name="Mol. Plant">
        <title>The Chromosome-Based Rubber Tree Genome Provides New Insights into Spurge Genome Evolution and Rubber Biosynthesis.</title>
        <authorList>
            <person name="Liu J."/>
            <person name="Shi C."/>
            <person name="Shi C.C."/>
            <person name="Li W."/>
            <person name="Zhang Q.J."/>
            <person name="Zhang Y."/>
            <person name="Li K."/>
            <person name="Lu H.F."/>
            <person name="Shi C."/>
            <person name="Zhu S.T."/>
            <person name="Xiao Z.Y."/>
            <person name="Nan H."/>
            <person name="Yue Y."/>
            <person name="Zhu X.G."/>
            <person name="Wu Y."/>
            <person name="Hong X.N."/>
            <person name="Fan G.Y."/>
            <person name="Tong Y."/>
            <person name="Zhang D."/>
            <person name="Mao C.L."/>
            <person name="Liu Y.L."/>
            <person name="Hao S.J."/>
            <person name="Liu W.Q."/>
            <person name="Lv M.Q."/>
            <person name="Zhang H.B."/>
            <person name="Liu Y."/>
            <person name="Hu-Tang G.R."/>
            <person name="Wang J.P."/>
            <person name="Wang J.H."/>
            <person name="Sun Y.H."/>
            <person name="Ni S.B."/>
            <person name="Chen W.B."/>
            <person name="Zhang X.C."/>
            <person name="Jiao Y.N."/>
            <person name="Eichler E.E."/>
            <person name="Li G.H."/>
            <person name="Liu X."/>
            <person name="Gao L.Z."/>
        </authorList>
    </citation>
    <scope>NUCLEOTIDE SEQUENCE [LARGE SCALE GENOMIC DNA]</scope>
    <source>
        <strain evidence="2">cv. GT1</strain>
        <tissue evidence="1">Leaf</tissue>
    </source>
</reference>
<dbReference type="AlphaFoldDB" id="A0A6A6MV64"/>
<evidence type="ECO:0000313" key="2">
    <source>
        <dbReference type="Proteomes" id="UP000467840"/>
    </source>
</evidence>
<keyword evidence="2" id="KW-1185">Reference proteome</keyword>
<organism evidence="1 2">
    <name type="scientific">Hevea brasiliensis</name>
    <name type="common">Para rubber tree</name>
    <name type="synonym">Siphonia brasiliensis</name>
    <dbReference type="NCBI Taxonomy" id="3981"/>
    <lineage>
        <taxon>Eukaryota</taxon>
        <taxon>Viridiplantae</taxon>
        <taxon>Streptophyta</taxon>
        <taxon>Embryophyta</taxon>
        <taxon>Tracheophyta</taxon>
        <taxon>Spermatophyta</taxon>
        <taxon>Magnoliopsida</taxon>
        <taxon>eudicotyledons</taxon>
        <taxon>Gunneridae</taxon>
        <taxon>Pentapetalae</taxon>
        <taxon>rosids</taxon>
        <taxon>fabids</taxon>
        <taxon>Malpighiales</taxon>
        <taxon>Euphorbiaceae</taxon>
        <taxon>Crotonoideae</taxon>
        <taxon>Micrandreae</taxon>
        <taxon>Hevea</taxon>
    </lineage>
</organism>
<dbReference type="SUPFAM" id="SSF56112">
    <property type="entry name" value="Protein kinase-like (PK-like)"/>
    <property type="match status" value="1"/>
</dbReference>
<dbReference type="PANTHER" id="PTHR48055">
    <property type="entry name" value="LEUCINE-RICH REPEAT RECEPTOR PROTEIN KINASE EMS1"/>
    <property type="match status" value="1"/>
</dbReference>
<dbReference type="InterPro" id="IPR011009">
    <property type="entry name" value="Kinase-like_dom_sf"/>
</dbReference>
<dbReference type="PANTHER" id="PTHR48055:SF60">
    <property type="entry name" value="INACTIVE LRR RECEPTOR-LIKE SERINE_THREONINE-PROTEIN KINASE BIR2 ISOFORM X2"/>
    <property type="match status" value="1"/>
</dbReference>
<proteinExistence type="predicted"/>
<protein>
    <recommendedName>
        <fullName evidence="3">Serine-threonine/tyrosine-protein kinase catalytic domain-containing protein</fullName>
    </recommendedName>
</protein>
<gene>
    <name evidence="1" type="ORF">GH714_008899</name>
</gene>
<dbReference type="Proteomes" id="UP000467840">
    <property type="component" value="Chromosome 6"/>
</dbReference>
<evidence type="ECO:0008006" key="3">
    <source>
        <dbReference type="Google" id="ProtNLM"/>
    </source>
</evidence>
<dbReference type="Gene3D" id="3.30.200.20">
    <property type="entry name" value="Phosphorylase Kinase, domain 1"/>
    <property type="match status" value="1"/>
</dbReference>
<sequence>MSFMALNNATDSFDKHNLIGFGKKGKLYKARIPYDRLAAVKRNFEPKISNFGGAIVFSKRQDFYMPKETVKERISHPSTTIDTLYRVVDKSLIGRGDDAKIFGLLDIARNCVEPLPDERPTMLQVYKMLIDVKKINNGFED</sequence>
<name>A0A6A6MV64_HEVBR</name>
<dbReference type="EMBL" id="JAAGAX010000004">
    <property type="protein sequence ID" value="KAF2316967.1"/>
    <property type="molecule type" value="Genomic_DNA"/>
</dbReference>
<evidence type="ECO:0000313" key="1">
    <source>
        <dbReference type="EMBL" id="KAF2316967.1"/>
    </source>
</evidence>
<comment type="caution">
    <text evidence="1">The sequence shown here is derived from an EMBL/GenBank/DDBJ whole genome shotgun (WGS) entry which is preliminary data.</text>
</comment>